<protein>
    <submittedName>
        <fullName evidence="1">Uncharacterized protein</fullName>
    </submittedName>
</protein>
<dbReference type="AlphaFoldDB" id="B3EDG5"/>
<dbReference type="EMBL" id="CP001097">
    <property type="protein sequence ID" value="ACD90590.1"/>
    <property type="molecule type" value="Genomic_DNA"/>
</dbReference>
<proteinExistence type="predicted"/>
<accession>B3EDG5</accession>
<evidence type="ECO:0000313" key="2">
    <source>
        <dbReference type="Proteomes" id="UP000008841"/>
    </source>
</evidence>
<name>B3EDG5_CHLL2</name>
<reference evidence="1 2" key="1">
    <citation type="submission" date="2008-05" db="EMBL/GenBank/DDBJ databases">
        <title>Complete sequence of Chlorobium limicola DSM 245.</title>
        <authorList>
            <consortium name="US DOE Joint Genome Institute"/>
            <person name="Lucas S."/>
            <person name="Copeland A."/>
            <person name="Lapidus A."/>
            <person name="Glavina del Rio T."/>
            <person name="Dalin E."/>
            <person name="Tice H."/>
            <person name="Bruce D."/>
            <person name="Goodwin L."/>
            <person name="Pitluck S."/>
            <person name="Schmutz J."/>
            <person name="Larimer F."/>
            <person name="Land M."/>
            <person name="Hauser L."/>
            <person name="Kyrpides N."/>
            <person name="Ovchinnikova G."/>
            <person name="Zhao F."/>
            <person name="Li T."/>
            <person name="Liu Z."/>
            <person name="Overmann J."/>
            <person name="Bryant D.A."/>
            <person name="Richardson P."/>
        </authorList>
    </citation>
    <scope>NUCLEOTIDE SEQUENCE [LARGE SCALE GENOMIC DNA]</scope>
    <source>
        <strain evidence="2">DSM 245 / NBRC 103803 / 6330</strain>
    </source>
</reference>
<dbReference type="STRING" id="290315.Clim_1540"/>
<sequence>MAAFLISCSVDSVFPFLNQDINRTSNIMKKAEKLINFFLFKGYYYLLLKYDN</sequence>
<evidence type="ECO:0000313" key="1">
    <source>
        <dbReference type="EMBL" id="ACD90590.1"/>
    </source>
</evidence>
<gene>
    <name evidence="1" type="ordered locus">Clim_1540</name>
</gene>
<dbReference type="KEGG" id="cli:Clim_1540"/>
<dbReference type="HOGENOM" id="CLU_3078097_0_0_10"/>
<organism evidence="1 2">
    <name type="scientific">Chlorobium limicola (strain DSM 245 / NBRC 103803 / 6330)</name>
    <dbReference type="NCBI Taxonomy" id="290315"/>
    <lineage>
        <taxon>Bacteria</taxon>
        <taxon>Pseudomonadati</taxon>
        <taxon>Chlorobiota</taxon>
        <taxon>Chlorobiia</taxon>
        <taxon>Chlorobiales</taxon>
        <taxon>Chlorobiaceae</taxon>
        <taxon>Chlorobium/Pelodictyon group</taxon>
        <taxon>Chlorobium</taxon>
    </lineage>
</organism>
<dbReference type="Proteomes" id="UP000008841">
    <property type="component" value="Chromosome"/>
</dbReference>